<protein>
    <submittedName>
        <fullName evidence="1">Uncharacterized protein</fullName>
    </submittedName>
</protein>
<keyword evidence="2" id="KW-1185">Reference proteome</keyword>
<evidence type="ECO:0000313" key="2">
    <source>
        <dbReference type="Proteomes" id="UP001152087"/>
    </source>
</evidence>
<comment type="caution">
    <text evidence="1">The sequence shown here is derived from an EMBL/GenBank/DDBJ whole genome shotgun (WGS) entry which is preliminary data.</text>
</comment>
<dbReference type="Proteomes" id="UP001152087">
    <property type="component" value="Unassembled WGS sequence"/>
</dbReference>
<evidence type="ECO:0000313" key="1">
    <source>
        <dbReference type="EMBL" id="KAJ4182580.1"/>
    </source>
</evidence>
<proteinExistence type="predicted"/>
<reference evidence="1" key="1">
    <citation type="submission" date="2022-09" db="EMBL/GenBank/DDBJ databases">
        <title>Fusarium specimens isolated from Avocado Roots.</title>
        <authorList>
            <person name="Stajich J."/>
            <person name="Roper C."/>
            <person name="Heimlech-Rivalta G."/>
        </authorList>
    </citation>
    <scope>NUCLEOTIDE SEQUENCE</scope>
    <source>
        <strain evidence="1">A02</strain>
    </source>
</reference>
<dbReference type="AlphaFoldDB" id="A0A9W8UYW3"/>
<name>A0A9W8UYW3_9HYPO</name>
<accession>A0A9W8UYW3</accession>
<dbReference type="EMBL" id="JAOQAV010000034">
    <property type="protein sequence ID" value="KAJ4182580.1"/>
    <property type="molecule type" value="Genomic_DNA"/>
</dbReference>
<organism evidence="1 2">
    <name type="scientific">Fusarium falciforme</name>
    <dbReference type="NCBI Taxonomy" id="195108"/>
    <lineage>
        <taxon>Eukaryota</taxon>
        <taxon>Fungi</taxon>
        <taxon>Dikarya</taxon>
        <taxon>Ascomycota</taxon>
        <taxon>Pezizomycotina</taxon>
        <taxon>Sordariomycetes</taxon>
        <taxon>Hypocreomycetidae</taxon>
        <taxon>Hypocreales</taxon>
        <taxon>Nectriaceae</taxon>
        <taxon>Fusarium</taxon>
        <taxon>Fusarium solani species complex</taxon>
    </lineage>
</organism>
<sequence length="116" mass="12270">MNLSFLSPPAAVSAISASLRPGSAWLSFFTPPYATVLVLYHPLFSPPSLRPPVCLVAAASNTAKVAFLYAIWLYSLTLQYPYGSPAQAQVQACTPTQPSGRPGACATCKLPSMSCF</sequence>
<gene>
    <name evidence="1" type="ORF">NW755_010347</name>
</gene>